<dbReference type="Gene3D" id="1.25.40.10">
    <property type="entry name" value="Tetratricopeptide repeat domain"/>
    <property type="match status" value="1"/>
</dbReference>
<dbReference type="GO" id="GO:0005524">
    <property type="term" value="F:ATP binding"/>
    <property type="evidence" value="ECO:0007669"/>
    <property type="project" value="UniProtKB-KW"/>
</dbReference>
<dbReference type="Gene3D" id="1.10.510.10">
    <property type="entry name" value="Transferase(Phosphotransferase) domain 1"/>
    <property type="match status" value="1"/>
</dbReference>
<evidence type="ECO:0000256" key="1">
    <source>
        <dbReference type="ARBA" id="ARBA00022741"/>
    </source>
</evidence>
<organism evidence="5 6">
    <name type="scientific">Halioglobus japonicus</name>
    <dbReference type="NCBI Taxonomy" id="930805"/>
    <lineage>
        <taxon>Bacteria</taxon>
        <taxon>Pseudomonadati</taxon>
        <taxon>Pseudomonadota</taxon>
        <taxon>Gammaproteobacteria</taxon>
        <taxon>Cellvibrionales</taxon>
        <taxon>Halieaceae</taxon>
        <taxon>Halioglobus</taxon>
    </lineage>
</organism>
<dbReference type="Proteomes" id="UP000235162">
    <property type="component" value="Unassembled WGS sequence"/>
</dbReference>
<reference evidence="5 6" key="1">
    <citation type="submission" date="2018-01" db="EMBL/GenBank/DDBJ databases">
        <title>The draft genome sequence of Halioglobus japonicus S1-36.</title>
        <authorList>
            <person name="Du Z.-J."/>
            <person name="Shi M.-J."/>
        </authorList>
    </citation>
    <scope>NUCLEOTIDE SEQUENCE [LARGE SCALE GENOMIC DNA]</scope>
    <source>
        <strain evidence="5 6">S1-36</strain>
    </source>
</reference>
<dbReference type="Pfam" id="PF00069">
    <property type="entry name" value="Pkinase"/>
    <property type="match status" value="1"/>
</dbReference>
<name>A0AAP8SPV0_9GAMM</name>
<dbReference type="GO" id="GO:0005737">
    <property type="term" value="C:cytoplasm"/>
    <property type="evidence" value="ECO:0007669"/>
    <property type="project" value="TreeGrafter"/>
</dbReference>
<evidence type="ECO:0000313" key="5">
    <source>
        <dbReference type="EMBL" id="PLW88052.1"/>
    </source>
</evidence>
<dbReference type="AlphaFoldDB" id="A0AAP8SPV0"/>
<protein>
    <recommendedName>
        <fullName evidence="4">Protein kinase domain-containing protein</fullName>
    </recommendedName>
</protein>
<dbReference type="SMART" id="SM00028">
    <property type="entry name" value="TPR"/>
    <property type="match status" value="2"/>
</dbReference>
<dbReference type="EMBL" id="PKUR01000001">
    <property type="protein sequence ID" value="PLW88052.1"/>
    <property type="molecule type" value="Genomic_DNA"/>
</dbReference>
<comment type="caution">
    <text evidence="5">The sequence shown here is derived from an EMBL/GenBank/DDBJ whole genome shotgun (WGS) entry which is preliminary data.</text>
</comment>
<dbReference type="SMART" id="SM00220">
    <property type="entry name" value="S_TKc"/>
    <property type="match status" value="1"/>
</dbReference>
<dbReference type="PROSITE" id="PS00108">
    <property type="entry name" value="PROTEIN_KINASE_ST"/>
    <property type="match status" value="1"/>
</dbReference>
<keyword evidence="3" id="KW-0802">TPR repeat</keyword>
<feature type="repeat" description="TPR" evidence="3">
    <location>
        <begin position="594"/>
        <end position="627"/>
    </location>
</feature>
<dbReference type="InterPro" id="IPR008271">
    <property type="entry name" value="Ser/Thr_kinase_AS"/>
</dbReference>
<dbReference type="SUPFAM" id="SSF56112">
    <property type="entry name" value="Protein kinase-like (PK-like)"/>
    <property type="match status" value="1"/>
</dbReference>
<dbReference type="SUPFAM" id="SSF48452">
    <property type="entry name" value="TPR-like"/>
    <property type="match status" value="1"/>
</dbReference>
<keyword evidence="6" id="KW-1185">Reference proteome</keyword>
<dbReference type="InterPro" id="IPR011990">
    <property type="entry name" value="TPR-like_helical_dom_sf"/>
</dbReference>
<dbReference type="GO" id="GO:0035556">
    <property type="term" value="P:intracellular signal transduction"/>
    <property type="evidence" value="ECO:0007669"/>
    <property type="project" value="TreeGrafter"/>
</dbReference>
<sequence>MGEVYLAQDLRLQRSVAVKYLRADLPEGNWGEHLKREALLLAQLNHPNVVQIYDLIEDEGRLSLVMEYVEGRNLFLHLREHRVDLGERLRWLAEISAGLAASHEAGVTHCDLKAENVLISPAGTAKVNDFGIASEKSDSAEDVLALGRLAESMLVEHRHNLSPDMEELLAALINGKASQRPTAAQAAERFRFAWYEYYQQETPLPAQLAPAQEGTRNRRWFAVSAILLIALTTTLVYMREPSKVPYIAIASTDIVRSNRHVEDHMYVAQAVHQALQEAVEAAAGIALVSYEGSDLGSGLDEAEIIEQLNADALVTSRLDCSSNPCLLQIARFNGNRAESVAYRQIELADTSTISARNQALDEWPYLFPEETQPQPLGAIDETTYRKYLDLRRSLKTQHYPTSAAESQLHALFELAPGFTPLYRTYSDVTLQLYRETASSPLLERLEQRLAAADSALDDPEQLDYQRFLLAISREELGRADQYKIALIERGTDPGRASYMQGEILNGSGRYDEAMPYFAAASIVQPSPHFLTRQSSNAYKAGELYDAHNALIVLQERYPGSTVALDALADYQISTGQLDLAVDTMERSLGLSAAPRKWALLGIAQLLNGDYKAAQHALTEAVALDPGMPLRVLQLGEAEELLGNTDKAQALYEQVASDMQAGNPLLAPQAGAVAFAHLGQVDRAVTLARSTLRQPYSAGDARAAALVYTLSDMQLDALGKVEEAIDKGSAGHYFNLPWFDALCEQPRFEELMQLVDNDARCETTATGAKG</sequence>
<proteinExistence type="predicted"/>
<dbReference type="GO" id="GO:0004674">
    <property type="term" value="F:protein serine/threonine kinase activity"/>
    <property type="evidence" value="ECO:0007669"/>
    <property type="project" value="TreeGrafter"/>
</dbReference>
<evidence type="ECO:0000259" key="4">
    <source>
        <dbReference type="PROSITE" id="PS50011"/>
    </source>
</evidence>
<dbReference type="InterPro" id="IPR000719">
    <property type="entry name" value="Prot_kinase_dom"/>
</dbReference>
<evidence type="ECO:0000313" key="6">
    <source>
        <dbReference type="Proteomes" id="UP000235162"/>
    </source>
</evidence>
<accession>A0AAP8SPV0</accession>
<keyword evidence="2" id="KW-0067">ATP-binding</keyword>
<dbReference type="PROSITE" id="PS50011">
    <property type="entry name" value="PROTEIN_KINASE_DOM"/>
    <property type="match status" value="1"/>
</dbReference>
<gene>
    <name evidence="5" type="ORF">C0029_05690</name>
</gene>
<dbReference type="PANTHER" id="PTHR24346:SF30">
    <property type="entry name" value="MATERNAL EMBRYONIC LEUCINE ZIPPER KINASE"/>
    <property type="match status" value="1"/>
</dbReference>
<dbReference type="InterPro" id="IPR019734">
    <property type="entry name" value="TPR_rpt"/>
</dbReference>
<evidence type="ECO:0000256" key="2">
    <source>
        <dbReference type="ARBA" id="ARBA00022840"/>
    </source>
</evidence>
<dbReference type="CDD" id="cd14014">
    <property type="entry name" value="STKc_PknB_like"/>
    <property type="match status" value="1"/>
</dbReference>
<evidence type="ECO:0000256" key="3">
    <source>
        <dbReference type="PROSITE-ProRule" id="PRU00339"/>
    </source>
</evidence>
<feature type="domain" description="Protein kinase" evidence="4">
    <location>
        <begin position="1"/>
        <end position="326"/>
    </location>
</feature>
<dbReference type="PANTHER" id="PTHR24346">
    <property type="entry name" value="MAP/MICROTUBULE AFFINITY-REGULATING KINASE"/>
    <property type="match status" value="1"/>
</dbReference>
<keyword evidence="1" id="KW-0547">Nucleotide-binding</keyword>
<dbReference type="InterPro" id="IPR011009">
    <property type="entry name" value="Kinase-like_dom_sf"/>
</dbReference>
<dbReference type="PROSITE" id="PS50005">
    <property type="entry name" value="TPR"/>
    <property type="match status" value="1"/>
</dbReference>
<dbReference type="Pfam" id="PF14559">
    <property type="entry name" value="TPR_19"/>
    <property type="match status" value="1"/>
</dbReference>